<organism evidence="6 7">
    <name type="scientific">Amycolatopsis australiensis</name>
    <dbReference type="NCBI Taxonomy" id="546364"/>
    <lineage>
        <taxon>Bacteria</taxon>
        <taxon>Bacillati</taxon>
        <taxon>Actinomycetota</taxon>
        <taxon>Actinomycetes</taxon>
        <taxon>Pseudonocardiales</taxon>
        <taxon>Pseudonocardiaceae</taxon>
        <taxon>Amycolatopsis</taxon>
    </lineage>
</organism>
<name>A0A1K1SVX9_9PSEU</name>
<evidence type="ECO:0000259" key="5">
    <source>
        <dbReference type="Pfam" id="PF21036"/>
    </source>
</evidence>
<dbReference type="InterPro" id="IPR048284">
    <property type="entry name" value="EryCIII-like_N"/>
</dbReference>
<protein>
    <submittedName>
        <fullName evidence="6">N-glycosyltransferase</fullName>
    </submittedName>
</protein>
<dbReference type="GO" id="GO:0008194">
    <property type="term" value="F:UDP-glycosyltransferase activity"/>
    <property type="evidence" value="ECO:0007669"/>
    <property type="project" value="InterPro"/>
</dbReference>
<dbReference type="SUPFAM" id="SSF53756">
    <property type="entry name" value="UDP-Glycosyltransferase/glycogen phosphorylase"/>
    <property type="match status" value="1"/>
</dbReference>
<reference evidence="7" key="1">
    <citation type="submission" date="2016-11" db="EMBL/GenBank/DDBJ databases">
        <authorList>
            <person name="Varghese N."/>
            <person name="Submissions S."/>
        </authorList>
    </citation>
    <scope>NUCLEOTIDE SEQUENCE [LARGE SCALE GENOMIC DNA]</scope>
    <source>
        <strain evidence="7">DSM 44671</strain>
    </source>
</reference>
<dbReference type="PANTHER" id="PTHR48050:SF13">
    <property type="entry name" value="STEROL 3-BETA-GLUCOSYLTRANSFERASE UGT80A2"/>
    <property type="match status" value="1"/>
</dbReference>
<evidence type="ECO:0000259" key="4">
    <source>
        <dbReference type="Pfam" id="PF06722"/>
    </source>
</evidence>
<dbReference type="Pfam" id="PF06722">
    <property type="entry name" value="EryCIII-like_C"/>
    <property type="match status" value="1"/>
</dbReference>
<dbReference type="STRING" id="546364.SAMN04489730_6994"/>
<dbReference type="EMBL" id="FPJG01000006">
    <property type="protein sequence ID" value="SFW88552.1"/>
    <property type="molecule type" value="Genomic_DNA"/>
</dbReference>
<evidence type="ECO:0000256" key="3">
    <source>
        <dbReference type="ARBA" id="ARBA00022679"/>
    </source>
</evidence>
<dbReference type="InterPro" id="IPR050426">
    <property type="entry name" value="Glycosyltransferase_28"/>
</dbReference>
<keyword evidence="2" id="KW-0328">Glycosyltransferase</keyword>
<dbReference type="InterPro" id="IPR002213">
    <property type="entry name" value="UDP_glucos_trans"/>
</dbReference>
<keyword evidence="7" id="KW-1185">Reference proteome</keyword>
<dbReference type="CDD" id="cd03784">
    <property type="entry name" value="GT1_Gtf-like"/>
    <property type="match status" value="1"/>
</dbReference>
<proteinExistence type="inferred from homology"/>
<sequence length="404" mass="42572">MRVLATVNASPSHVRKFIPLTRALAEAGHEIHFVTSEPMLAELAREPVTASPLLPNAYDGLAALLKGMAAAEAAGHAAAGGEQDQTAGINLVFGLGVWREILPPVLDTAREFKPDLVLRDDFDVIGYLVAEQLEIPHVAMSGGSTILLDPARLADPLDAHREALGIAGSGRGLYGYGRVDYLPPELSFTAHAWPVELRFRQPVLTRPGEALPSWIADLPAGKPLVYAAVGTSLPMQAKLNREGVPLPSSIRPEHEVGLILATLSEVDCVAVVATGGIGADLPKAEHVHVVDHVPQPLVLEAADLFLNHGGYNGIRESLRAGVPMVVRPQGSDQPRNAQRVTELGVGVGVTGDDPATLAEACETVLTDGSFRATASAARRRILALPGVETAPERLERIVNGAGVA</sequence>
<evidence type="ECO:0000256" key="2">
    <source>
        <dbReference type="ARBA" id="ARBA00022676"/>
    </source>
</evidence>
<gene>
    <name evidence="6" type="ORF">SAMN04489730_6994</name>
</gene>
<feature type="domain" description="Erythromycin biosynthesis protein CIII-like N-terminal" evidence="5">
    <location>
        <begin position="23"/>
        <end position="146"/>
    </location>
</feature>
<feature type="domain" description="Erythromycin biosynthesis protein CIII-like C-terminal" evidence="4">
    <location>
        <begin position="259"/>
        <end position="386"/>
    </location>
</feature>
<dbReference type="Pfam" id="PF21036">
    <property type="entry name" value="EryCIII-like_N"/>
    <property type="match status" value="1"/>
</dbReference>
<evidence type="ECO:0000313" key="6">
    <source>
        <dbReference type="EMBL" id="SFW88552.1"/>
    </source>
</evidence>
<dbReference type="GO" id="GO:0017000">
    <property type="term" value="P:antibiotic biosynthetic process"/>
    <property type="evidence" value="ECO:0007669"/>
    <property type="project" value="UniProtKB-ARBA"/>
</dbReference>
<dbReference type="PANTHER" id="PTHR48050">
    <property type="entry name" value="STEROL 3-BETA-GLUCOSYLTRANSFERASE"/>
    <property type="match status" value="1"/>
</dbReference>
<dbReference type="AlphaFoldDB" id="A0A1K1SVX9"/>
<accession>A0A1K1SVX9</accession>
<evidence type="ECO:0000256" key="1">
    <source>
        <dbReference type="ARBA" id="ARBA00006962"/>
    </source>
</evidence>
<dbReference type="Gene3D" id="3.40.50.2000">
    <property type="entry name" value="Glycogen Phosphorylase B"/>
    <property type="match status" value="2"/>
</dbReference>
<dbReference type="GO" id="GO:0016758">
    <property type="term" value="F:hexosyltransferase activity"/>
    <property type="evidence" value="ECO:0007669"/>
    <property type="project" value="UniProtKB-ARBA"/>
</dbReference>
<dbReference type="InterPro" id="IPR010610">
    <property type="entry name" value="EryCIII-like_C"/>
</dbReference>
<keyword evidence="3 6" id="KW-0808">Transferase</keyword>
<comment type="similarity">
    <text evidence="1">Belongs to the glycosyltransferase 28 family.</text>
</comment>
<evidence type="ECO:0000313" key="7">
    <source>
        <dbReference type="Proteomes" id="UP000182740"/>
    </source>
</evidence>
<dbReference type="Proteomes" id="UP000182740">
    <property type="component" value="Unassembled WGS sequence"/>
</dbReference>